<reference evidence="1 2" key="1">
    <citation type="submission" date="2015-01" db="EMBL/GenBank/DDBJ databases">
        <title>Evolution of Trichinella species and genotypes.</title>
        <authorList>
            <person name="Korhonen P.K."/>
            <person name="Edoardo P."/>
            <person name="Giuseppe L.R."/>
            <person name="Gasser R.B."/>
        </authorList>
    </citation>
    <scope>NUCLEOTIDE SEQUENCE [LARGE SCALE GENOMIC DNA]</scope>
    <source>
        <strain evidence="1">ISS588</strain>
    </source>
</reference>
<proteinExistence type="predicted"/>
<dbReference type="AlphaFoldDB" id="A0A0V1GI61"/>
<evidence type="ECO:0000313" key="1">
    <source>
        <dbReference type="EMBL" id="KRY97900.1"/>
    </source>
</evidence>
<dbReference type="EMBL" id="JYDS01002075">
    <property type="protein sequence ID" value="KRY97900.1"/>
    <property type="molecule type" value="Genomic_DNA"/>
</dbReference>
<accession>A0A0V1GI61</accession>
<keyword evidence="2" id="KW-1185">Reference proteome</keyword>
<dbReference type="Proteomes" id="UP000054805">
    <property type="component" value="Unassembled WGS sequence"/>
</dbReference>
<gene>
    <name evidence="1" type="ORF">T4B_13984</name>
</gene>
<name>A0A0V1GI61_TRIPS</name>
<evidence type="ECO:0000313" key="2">
    <source>
        <dbReference type="Proteomes" id="UP000054805"/>
    </source>
</evidence>
<protein>
    <submittedName>
        <fullName evidence="1">Uncharacterized protein</fullName>
    </submittedName>
</protein>
<organism evidence="1 2">
    <name type="scientific">Trichinella pseudospiralis</name>
    <name type="common">Parasitic roundworm</name>
    <dbReference type="NCBI Taxonomy" id="6337"/>
    <lineage>
        <taxon>Eukaryota</taxon>
        <taxon>Metazoa</taxon>
        <taxon>Ecdysozoa</taxon>
        <taxon>Nematoda</taxon>
        <taxon>Enoplea</taxon>
        <taxon>Dorylaimia</taxon>
        <taxon>Trichinellida</taxon>
        <taxon>Trichinellidae</taxon>
        <taxon>Trichinella</taxon>
    </lineage>
</organism>
<comment type="caution">
    <text evidence="1">The sequence shown here is derived from an EMBL/GenBank/DDBJ whole genome shotgun (WGS) entry which is preliminary data.</text>
</comment>
<sequence length="63" mass="7462">MSDFEKSILLNDSNIDNRLYTAARDFNESSMPALLSLKFHCNQFSVEYSERRVIFQERRLSVE</sequence>